<sequence length="392" mass="41629">MNVAGNAFARLQGLLDDLPPAPGLSVIALHLGESRLGDPTSLLAPLSELEDWTRYPPLAATTALREAYSHWLRRRFGIADSLGKSIAIEPTPGTKQAVATCIALAVTRARARGVAVPVVVLPNPFYPTYVAATEAAGARALFYDLCDGQLEANLAAQLALAGDSAATVVLCNPGNPLGNILCADTLAAISRRAHQAQASLLVDECYMDLLWHSAPPGYLSLVEAGRVAPCPFVVLHSLSKRSAAPGLRSGFIAGDPQSIAAYAAFNRSCGVSLAWPTCAASAALWQDEAHVQQQQQALQRNWDMADDCLAQVPGYQRAEAGFFLWLAVADGEATAQRLWTEQSLRVMPGRYLCHAASDASNPGDGFVRLALVHQPSIMGEALRRLRTGLSGQ</sequence>
<dbReference type="InterPro" id="IPR004839">
    <property type="entry name" value="Aminotransferase_I/II_large"/>
</dbReference>
<dbReference type="InterPro" id="IPR050881">
    <property type="entry name" value="LL-DAP_aminotransferase"/>
</dbReference>
<dbReference type="PANTHER" id="PTHR42832:SF3">
    <property type="entry name" value="L-GLUTAMINE--4-(METHYLSULFANYL)-2-OXOBUTANOATE AMINOTRANSFERASE"/>
    <property type="match status" value="1"/>
</dbReference>
<dbReference type="Pfam" id="PF00155">
    <property type="entry name" value="Aminotran_1_2"/>
    <property type="match status" value="1"/>
</dbReference>
<dbReference type="Gene3D" id="3.90.1150.10">
    <property type="entry name" value="Aspartate Aminotransferase, domain 1"/>
    <property type="match status" value="1"/>
</dbReference>
<organism evidence="5 6">
    <name type="scientific">Pseudomonas sessilinigenes</name>
    <dbReference type="NCBI Taxonomy" id="658629"/>
    <lineage>
        <taxon>Bacteria</taxon>
        <taxon>Pseudomonadati</taxon>
        <taxon>Pseudomonadota</taxon>
        <taxon>Gammaproteobacteria</taxon>
        <taxon>Pseudomonadales</taxon>
        <taxon>Pseudomonadaceae</taxon>
        <taxon>Pseudomonas</taxon>
    </lineage>
</organism>
<dbReference type="InterPro" id="IPR015424">
    <property type="entry name" value="PyrdxlP-dep_Trfase"/>
</dbReference>
<name>A0ABX8MJC3_9PSED</name>
<evidence type="ECO:0000256" key="1">
    <source>
        <dbReference type="ARBA" id="ARBA00001933"/>
    </source>
</evidence>
<comment type="cofactor">
    <cofactor evidence="1">
        <name>pyridoxal 5'-phosphate</name>
        <dbReference type="ChEBI" id="CHEBI:597326"/>
    </cofactor>
</comment>
<dbReference type="Proteomes" id="UP000693952">
    <property type="component" value="Chromosome"/>
</dbReference>
<dbReference type="GO" id="GO:0008483">
    <property type="term" value="F:transaminase activity"/>
    <property type="evidence" value="ECO:0007669"/>
    <property type="project" value="UniProtKB-KW"/>
</dbReference>
<dbReference type="InterPro" id="IPR015422">
    <property type="entry name" value="PyrdxlP-dep_Trfase_small"/>
</dbReference>
<dbReference type="EMBL" id="CP077074">
    <property type="protein sequence ID" value="QXH39434.1"/>
    <property type="molecule type" value="Genomic_DNA"/>
</dbReference>
<keyword evidence="6" id="KW-1185">Reference proteome</keyword>
<evidence type="ECO:0000256" key="2">
    <source>
        <dbReference type="ARBA" id="ARBA00022576"/>
    </source>
</evidence>
<protein>
    <submittedName>
        <fullName evidence="5">Aminotransferase class I/II-fold pyridoxal phosphate-dependent enzyme</fullName>
    </submittedName>
</protein>
<keyword evidence="2 5" id="KW-0032">Aminotransferase</keyword>
<dbReference type="Gene3D" id="3.40.640.10">
    <property type="entry name" value="Type I PLP-dependent aspartate aminotransferase-like (Major domain)"/>
    <property type="match status" value="1"/>
</dbReference>
<keyword evidence="3" id="KW-0808">Transferase</keyword>
<gene>
    <name evidence="5" type="ORF">KSS89_24900</name>
</gene>
<evidence type="ECO:0000259" key="4">
    <source>
        <dbReference type="Pfam" id="PF00155"/>
    </source>
</evidence>
<dbReference type="PANTHER" id="PTHR42832">
    <property type="entry name" value="AMINO ACID AMINOTRANSFERASE"/>
    <property type="match status" value="1"/>
</dbReference>
<dbReference type="InterPro" id="IPR015421">
    <property type="entry name" value="PyrdxlP-dep_Trfase_major"/>
</dbReference>
<evidence type="ECO:0000256" key="3">
    <source>
        <dbReference type="ARBA" id="ARBA00022679"/>
    </source>
</evidence>
<dbReference type="SUPFAM" id="SSF53383">
    <property type="entry name" value="PLP-dependent transferases"/>
    <property type="match status" value="1"/>
</dbReference>
<reference evidence="5" key="1">
    <citation type="submission" date="2021-06" db="EMBL/GenBank/DDBJ databases">
        <title>Updating the genus Pseudomonas: Description of 43 new species and partition of the Pseudomonas putida group.</title>
        <authorList>
            <person name="Girard L."/>
            <person name="Lood C."/>
            <person name="Vandamme P."/>
            <person name="Rokni-Zadeh H."/>
            <person name="van Noort V."/>
            <person name="Hofte M."/>
            <person name="Lavigne R."/>
            <person name="De Mot R."/>
        </authorList>
    </citation>
    <scope>NUCLEOTIDE SEQUENCE</scope>
    <source>
        <strain evidence="5">CMR12a</strain>
    </source>
</reference>
<evidence type="ECO:0000313" key="5">
    <source>
        <dbReference type="EMBL" id="QXH39434.1"/>
    </source>
</evidence>
<accession>A0ABX8MJC3</accession>
<dbReference type="RefSeq" id="WP_124347594.1">
    <property type="nucleotide sequence ID" value="NZ_CP027706.1"/>
</dbReference>
<evidence type="ECO:0000313" key="6">
    <source>
        <dbReference type="Proteomes" id="UP000693952"/>
    </source>
</evidence>
<dbReference type="CDD" id="cd00609">
    <property type="entry name" value="AAT_like"/>
    <property type="match status" value="1"/>
</dbReference>
<feature type="domain" description="Aminotransferase class I/classII large" evidence="4">
    <location>
        <begin position="48"/>
        <end position="384"/>
    </location>
</feature>
<proteinExistence type="predicted"/>